<sequence length="2132" mass="236061">MSPYSEKVIAEVNSQLDIRQLLELIGYRPDKLQESAETIRGFCPIHRETVFRTLIIDKGKRTFRCMYGLCKGASGGTLVDLYALSREIPLEDALKELVEKFGLKVELPIDPEYVEKQLEIGKNFLALEAYEEAGKTFREIVEIAPREERALKGLVQVYTATGNTEELARIHGELACLYAERGERSAAFEHAEKWAELDPGNAQAHALFGQLLAEQGEVDRALEELMSAADLYEAVGDFAAAVDNYKRVDALKLDVVDVVPHILQAYEQMGQPEQAAVFLSERAQAAIHEADFNRAATSLELAIQCAPEDVGLRVRFAEFAILADAGGNWIPKVFETVEWLIANERREEAGTVLRKILDAVPLTDEAAEKLSALFHDLGMQEEAIGLRVRAARASMEARNWKRAIQELEELLAAAPENLTALELLAEAYQGAGNQGKALATYGKLAEVLAARGDFAHAVRVYDQAQAFAKDPTELRVARAATLEKWGESGNLRARQEAAAEFEALADATVGTKPARAVEFYERAVSHVPPTPELRMKYARALAAVDRIQLATEQARLACEEWLAAGGNEEAEQGVRSVCAVAPEARELHLLLVEVLNQVGRRDQALQELMKLVNVAVERGDAQTTLELLNRALALDAMFIPAIEALAKYYYGQGEQTLYADTLLRLANAYEARQAYGEAIATLERLTALRPDNVAGLERLIQLYERVGNAVKAQASRLELARLHHAQGAYEAEAGVVRSALEKDPENEELLAQLVACEFSRGNAAEACRVARDLAAIQQKRGFLAKAQATLEQALAKSPDDVATNRALFDLLRQMGENSKAVERGQYLVELLQILDRNDEAAEVYSQIVACDPDNAELVLKYVTFLREIGRAEEADERLLALAKQHRAANQLDVAERALLELAERRPNDERVFEELVALYEQQKNFAQFETYAVALARLYQQAGQAKKAVTILRRAAKVLPESVAVLSSLVDAYVSQERPADAVRTLQQIGAIHKQAGRVSEALAAYQRAVEMAPTDPAVRQQYIEQLLAVGEVDAAALQLEALATFLAEDKKYRPALEALNQLIELAPERLSARRLRAEVYEKLGESDKAQEELNQFYLRSLLRQAGTYREQGDWARAAAMLREALNYDQKNVELLRQLIECEAQAGNVEDASRATHHLARLLIAEKRIAEARELLEQGRARDPRNVELTRTLFELLLRESDLPAAIAVGRELAAILLAQKNTKEAVQVFEQVLALSPKDEALAESYAAFLVQAGLTEKAMSLILEQANRALQAQDYERAERRFEWAVTLDPGAAAPVEGLVRIAEQRGDTRLLVELLQRLAAIHTQSGAVDLAELALRRAIAAKPDDAELRRALIDLLKRTNATDKAVVELHGLAELYSRTGQGEQALAAEEEAVALAPDDALARMRMAETLVALGEVERGVEELEAVARLHAKQGQFEEALRVLSECLALMPARLEPRKIRAEIYEQMGDAARADQERRQFEVATALQRADTARSRGDYSAEIKALERALKLEGENATLWRRLIAAQYDAGQSERALATTLSFAKQLMAKQDYEAARTLLESGLGKHPGNLDLLSDLMAVALASGDFEEAKRRGRQRIEMHRERGELPQALAIYDELIEADPLDDSLRDEAIALCLEATDIPAALERLFAKAAAHRQVKQAPKVEAALERILEISPRNARALQELVALHEETGATDKLELRLLELAEAHAEQGELETALATARRLVLTNPENVQGHRLLIRILESLGREADALVERVALVDLLQQLGQLTDAIELARETVALAPMDETAVRALTTVLMASGDREAAWVELEEFAKRLIAAEQKERALAVLDEVINETPLRMSARVQRAELYASLGDQARALEEYRFISANIPQTVAAAGPVQAAVPATPILQIVPEYDFEHFVIGANNNFAYATALAVARAPAQAYNPLFIYSDVGLGKTHLANAIANYILRQNPNVRIIYTNSEDFTAEVVEAIQTNTIAQFRSRYKSVDLLIVDDVQFLAGKERAQEEFFHIFNALFQAKKQIVITSDRPPKDIARLENRLLSRFGAGVIVDIAPPDLETRIAILNREIETANLEVPPEVVTLLAERITSNVRELKGALNQIVAMRSLRGMEITPENVEKVLENLYTR</sequence>
<evidence type="ECO:0000256" key="12">
    <source>
        <dbReference type="RuleBase" id="RU004227"/>
    </source>
</evidence>
<dbReference type="InterPro" id="IPR019734">
    <property type="entry name" value="TPR_rpt"/>
</dbReference>
<dbReference type="GO" id="GO:0008270">
    <property type="term" value="F:zinc ion binding"/>
    <property type="evidence" value="ECO:0007669"/>
    <property type="project" value="InterPro"/>
</dbReference>
<keyword evidence="7 11" id="KW-0067">ATP-binding</keyword>
<evidence type="ECO:0000256" key="8">
    <source>
        <dbReference type="ARBA" id="ARBA00023121"/>
    </source>
</evidence>
<evidence type="ECO:0000256" key="6">
    <source>
        <dbReference type="ARBA" id="ARBA00022803"/>
    </source>
</evidence>
<dbReference type="Pfam" id="PF00308">
    <property type="entry name" value="Bac_DnaA"/>
    <property type="match status" value="1"/>
</dbReference>
<feature type="domain" description="AAA+ ATPase" evidence="14">
    <location>
        <begin position="1927"/>
        <end position="2061"/>
    </location>
</feature>
<feature type="coiled-coil region" evidence="13">
    <location>
        <begin position="390"/>
        <end position="417"/>
    </location>
</feature>
<comment type="similarity">
    <text evidence="1 12">Belongs to the DnaA family.</text>
</comment>
<name>A0A2Z4Y8X2_SUMC1</name>
<dbReference type="Gene3D" id="3.90.580.10">
    <property type="entry name" value="Zinc finger, CHC2-type domain"/>
    <property type="match status" value="1"/>
</dbReference>
<gene>
    <name evidence="15" type="ORF">BRCON_2098</name>
</gene>
<dbReference type="InterPro" id="IPR027417">
    <property type="entry name" value="P-loop_NTPase"/>
</dbReference>
<evidence type="ECO:0000256" key="11">
    <source>
        <dbReference type="RuleBase" id="RU000577"/>
    </source>
</evidence>
<dbReference type="InterPro" id="IPR011990">
    <property type="entry name" value="TPR-like_helical_dom_sf"/>
</dbReference>
<feature type="repeat" description="TPR" evidence="10">
    <location>
        <begin position="114"/>
        <end position="147"/>
    </location>
</feature>
<dbReference type="InterPro" id="IPR013317">
    <property type="entry name" value="DnaA_dom"/>
</dbReference>
<dbReference type="SUPFAM" id="SSF48452">
    <property type="entry name" value="TPR-like"/>
    <property type="match status" value="10"/>
</dbReference>
<dbReference type="Proteomes" id="UP000262583">
    <property type="component" value="Chromosome"/>
</dbReference>
<organism evidence="15 16">
    <name type="scientific">Sumerlaea chitinivorans</name>
    <dbReference type="NCBI Taxonomy" id="2250252"/>
    <lineage>
        <taxon>Bacteria</taxon>
        <taxon>Candidatus Sumerlaeota</taxon>
        <taxon>Candidatus Sumerlaeia</taxon>
        <taxon>Candidatus Sumerlaeales</taxon>
        <taxon>Candidatus Sumerlaeaceae</taxon>
        <taxon>Candidatus Sumerlaea</taxon>
    </lineage>
</organism>
<dbReference type="InterPro" id="IPR003107">
    <property type="entry name" value="HAT"/>
</dbReference>
<dbReference type="FunFam" id="3.40.50.300:FF:000668">
    <property type="entry name" value="Chromosomal replication initiator protein DnaA"/>
    <property type="match status" value="1"/>
</dbReference>
<dbReference type="SMART" id="SM00382">
    <property type="entry name" value="AAA"/>
    <property type="match status" value="1"/>
</dbReference>
<evidence type="ECO:0000313" key="16">
    <source>
        <dbReference type="Proteomes" id="UP000262583"/>
    </source>
</evidence>
<keyword evidence="8" id="KW-0446">Lipid-binding</keyword>
<dbReference type="Pfam" id="PF13176">
    <property type="entry name" value="TPR_7"/>
    <property type="match status" value="1"/>
</dbReference>
<dbReference type="InterPro" id="IPR003593">
    <property type="entry name" value="AAA+_ATPase"/>
</dbReference>
<proteinExistence type="inferred from homology"/>
<evidence type="ECO:0000256" key="9">
    <source>
        <dbReference type="ARBA" id="ARBA00023125"/>
    </source>
</evidence>
<dbReference type="PANTHER" id="PTHR45586:SF1">
    <property type="entry name" value="LIPOPOLYSACCHARIDE ASSEMBLY PROTEIN B"/>
    <property type="match status" value="1"/>
</dbReference>
<dbReference type="GO" id="GO:0006260">
    <property type="term" value="P:DNA replication"/>
    <property type="evidence" value="ECO:0007669"/>
    <property type="project" value="UniProtKB-KW"/>
</dbReference>
<keyword evidence="9 11" id="KW-0238">DNA-binding</keyword>
<accession>A0A2Z4Y8X2</accession>
<keyword evidence="6 10" id="KW-0802">TPR repeat</keyword>
<dbReference type="EMBL" id="CP030759">
    <property type="protein sequence ID" value="AXA36875.1"/>
    <property type="molecule type" value="Genomic_DNA"/>
</dbReference>
<dbReference type="KEGG" id="schv:BRCON_2098"/>
<dbReference type="GO" id="GO:0008289">
    <property type="term" value="F:lipid binding"/>
    <property type="evidence" value="ECO:0007669"/>
    <property type="project" value="UniProtKB-KW"/>
</dbReference>
<evidence type="ECO:0000256" key="5">
    <source>
        <dbReference type="ARBA" id="ARBA00022741"/>
    </source>
</evidence>
<keyword evidence="5 11" id="KW-0547">Nucleotide-binding</keyword>
<evidence type="ECO:0000256" key="1">
    <source>
        <dbReference type="ARBA" id="ARBA00006583"/>
    </source>
</evidence>
<dbReference type="GO" id="GO:0003677">
    <property type="term" value="F:DNA binding"/>
    <property type="evidence" value="ECO:0007669"/>
    <property type="project" value="UniProtKB-KW"/>
</dbReference>
<evidence type="ECO:0000256" key="4">
    <source>
        <dbReference type="ARBA" id="ARBA00022737"/>
    </source>
</evidence>
<dbReference type="InterPro" id="IPR020591">
    <property type="entry name" value="Chromosome_initiator_DnaA-like"/>
</dbReference>
<dbReference type="Pfam" id="PF14559">
    <property type="entry name" value="TPR_19"/>
    <property type="match status" value="4"/>
</dbReference>
<evidence type="ECO:0000256" key="13">
    <source>
        <dbReference type="SAM" id="Coils"/>
    </source>
</evidence>
<feature type="repeat" description="TPR" evidence="10">
    <location>
        <begin position="1423"/>
        <end position="1456"/>
    </location>
</feature>
<comment type="function">
    <text evidence="11">Plays an essential role in the initiation and regulation of chromosomal replication. ATP-DnaA binds to the origin of replication (oriC) to initiate formation of the DNA replication initiation complex once per cell cycle. Binds the DnaA box (a 9 base pair repeat at the origin) and separates the double-stranded (ds)DNA. Forms a right-handed helical filament on oriC DNA; dsDNA binds to the exterior of the filament while single-stranded (ss)DNA is stabiized in the filament's interior. The ATP-DnaA-oriC complex binds and stabilizes one strand of the AT-rich DNA unwinding element (DUE), permitting loading of DNA polymerase. After initiation quickly degrades to an ADP-DnaA complex that is not apt for DNA replication. Binds acidic phospholipids.</text>
</comment>
<dbReference type="SMART" id="SM00028">
    <property type="entry name" value="TPR"/>
    <property type="match status" value="23"/>
</dbReference>
<keyword evidence="13" id="KW-0175">Coiled coil</keyword>
<dbReference type="SUPFAM" id="SSF57783">
    <property type="entry name" value="Zinc beta-ribbon"/>
    <property type="match status" value="1"/>
</dbReference>
<reference evidence="15 16" key="1">
    <citation type="submission" date="2018-05" db="EMBL/GenBank/DDBJ databases">
        <title>A metagenomic window into the 2 km-deep terrestrial subsurface aquifer revealed taxonomically and functionally diverse microbial community comprising novel uncultured bacterial lineages.</title>
        <authorList>
            <person name="Kadnikov V.V."/>
            <person name="Mardanov A.V."/>
            <person name="Beletsky A.V."/>
            <person name="Banks D."/>
            <person name="Pimenov N.V."/>
            <person name="Frank Y.A."/>
            <person name="Karnachuk O.V."/>
            <person name="Ravin N.V."/>
        </authorList>
    </citation>
    <scope>NUCLEOTIDE SEQUENCE [LARGE SCALE GENOMIC DNA]</scope>
    <source>
        <strain evidence="15">BY</strain>
    </source>
</reference>
<dbReference type="PRINTS" id="PR00051">
    <property type="entry name" value="DNAA"/>
</dbReference>
<feature type="repeat" description="TPR" evidence="10">
    <location>
        <begin position="659"/>
        <end position="692"/>
    </location>
</feature>
<evidence type="ECO:0000259" key="14">
    <source>
        <dbReference type="SMART" id="SM00382"/>
    </source>
</evidence>
<dbReference type="SMART" id="SM00386">
    <property type="entry name" value="HAT"/>
    <property type="match status" value="9"/>
</dbReference>
<evidence type="ECO:0000256" key="7">
    <source>
        <dbReference type="ARBA" id="ARBA00022840"/>
    </source>
</evidence>
<evidence type="ECO:0000313" key="15">
    <source>
        <dbReference type="EMBL" id="AXA36875.1"/>
    </source>
</evidence>
<keyword evidence="3 11" id="KW-0235">DNA replication</keyword>
<evidence type="ECO:0000256" key="10">
    <source>
        <dbReference type="PROSITE-ProRule" id="PRU00339"/>
    </source>
</evidence>
<protein>
    <recommendedName>
        <fullName evidence="11">Chromosomal replication initiator protein DnaA</fullName>
    </recommendedName>
</protein>
<dbReference type="CDD" id="cd00009">
    <property type="entry name" value="AAA"/>
    <property type="match status" value="1"/>
</dbReference>
<evidence type="ECO:0000256" key="3">
    <source>
        <dbReference type="ARBA" id="ARBA00022705"/>
    </source>
</evidence>
<dbReference type="Gene3D" id="1.25.40.10">
    <property type="entry name" value="Tetratricopeptide repeat domain"/>
    <property type="match status" value="13"/>
</dbReference>
<feature type="repeat" description="TPR" evidence="10">
    <location>
        <begin position="983"/>
        <end position="1016"/>
    </location>
</feature>
<dbReference type="Gene3D" id="1.10.8.60">
    <property type="match status" value="1"/>
</dbReference>
<dbReference type="GO" id="GO:0006396">
    <property type="term" value="P:RNA processing"/>
    <property type="evidence" value="ECO:0007669"/>
    <property type="project" value="InterPro"/>
</dbReference>
<dbReference type="SUPFAM" id="SSF52540">
    <property type="entry name" value="P-loop containing nucleoside triphosphate hydrolases"/>
    <property type="match status" value="1"/>
</dbReference>
<dbReference type="Pfam" id="PF13432">
    <property type="entry name" value="TPR_16"/>
    <property type="match status" value="2"/>
</dbReference>
<dbReference type="Gene3D" id="3.40.50.300">
    <property type="entry name" value="P-loop containing nucleotide triphosphate hydrolases"/>
    <property type="match status" value="1"/>
</dbReference>
<feature type="repeat" description="TPR" evidence="10">
    <location>
        <begin position="1207"/>
        <end position="1240"/>
    </location>
</feature>
<dbReference type="GO" id="GO:0005524">
    <property type="term" value="F:ATP binding"/>
    <property type="evidence" value="ECO:0007669"/>
    <property type="project" value="UniProtKB-KW"/>
</dbReference>
<keyword evidence="2" id="KW-0963">Cytoplasm</keyword>
<evidence type="ECO:0000256" key="2">
    <source>
        <dbReference type="ARBA" id="ARBA00022490"/>
    </source>
</evidence>
<dbReference type="InterPro" id="IPR036977">
    <property type="entry name" value="DNA_primase_Znf_CHC2"/>
</dbReference>
<dbReference type="PROSITE" id="PS50005">
    <property type="entry name" value="TPR"/>
    <property type="match status" value="6"/>
</dbReference>
<keyword evidence="4" id="KW-0677">Repeat</keyword>
<dbReference type="PANTHER" id="PTHR45586">
    <property type="entry name" value="TPR REPEAT-CONTAINING PROTEIN PA4667"/>
    <property type="match status" value="1"/>
</dbReference>
<dbReference type="InterPro" id="IPR051012">
    <property type="entry name" value="CellSynth/LPSAsmb/PSIAsmb"/>
</dbReference>
<feature type="repeat" description="TPR" evidence="10">
    <location>
        <begin position="1369"/>
        <end position="1402"/>
    </location>
</feature>